<name>R4K5S9_CLOPA</name>
<evidence type="ECO:0000256" key="6">
    <source>
        <dbReference type="ARBA" id="ARBA00023136"/>
    </source>
</evidence>
<dbReference type="Pfam" id="PF00528">
    <property type="entry name" value="BPD_transp_1"/>
    <property type="match status" value="1"/>
</dbReference>
<dbReference type="OrthoDB" id="9796361at2"/>
<accession>R4K5S9</accession>
<keyword evidence="3" id="KW-1003">Cell membrane</keyword>
<evidence type="ECO:0000256" key="2">
    <source>
        <dbReference type="ARBA" id="ARBA00022448"/>
    </source>
</evidence>
<comment type="similarity">
    <text evidence="7">Belongs to the binding-protein-dependent transport system permease family.</text>
</comment>
<keyword evidence="6 7" id="KW-0472">Membrane</keyword>
<evidence type="ECO:0000256" key="4">
    <source>
        <dbReference type="ARBA" id="ARBA00022692"/>
    </source>
</evidence>
<keyword evidence="10" id="KW-1185">Reference proteome</keyword>
<dbReference type="InterPro" id="IPR035906">
    <property type="entry name" value="MetI-like_sf"/>
</dbReference>
<evidence type="ECO:0000313" key="10">
    <source>
        <dbReference type="Proteomes" id="UP000013523"/>
    </source>
</evidence>
<dbReference type="PATRIC" id="fig|86416.3.peg.3716"/>
<dbReference type="CDD" id="cd06261">
    <property type="entry name" value="TM_PBP2"/>
    <property type="match status" value="1"/>
</dbReference>
<dbReference type="Proteomes" id="UP000013523">
    <property type="component" value="Chromosome"/>
</dbReference>
<dbReference type="GO" id="GO:0042918">
    <property type="term" value="P:alkanesulfonate transmembrane transport"/>
    <property type="evidence" value="ECO:0007669"/>
    <property type="project" value="UniProtKB-ARBA"/>
</dbReference>
<evidence type="ECO:0000256" key="7">
    <source>
        <dbReference type="RuleBase" id="RU363032"/>
    </source>
</evidence>
<reference evidence="9 10" key="1">
    <citation type="submission" date="2012-01" db="EMBL/GenBank/DDBJ databases">
        <title>Complete sequence of chromosome of Clostridium pasteurianum BC1.</title>
        <authorList>
            <consortium name="US DOE Joint Genome Institute"/>
            <person name="Lucas S."/>
            <person name="Han J."/>
            <person name="Lapidus A."/>
            <person name="Cheng J.-F."/>
            <person name="Goodwin L."/>
            <person name="Pitluck S."/>
            <person name="Peters L."/>
            <person name="Mikhailova N."/>
            <person name="Teshima H."/>
            <person name="Detter J.C."/>
            <person name="Han C."/>
            <person name="Tapia R."/>
            <person name="Land M."/>
            <person name="Hauser L."/>
            <person name="Kyrpides N."/>
            <person name="Ivanova N."/>
            <person name="Pagani I."/>
            <person name="Dunn J."/>
            <person name="Taghavi S."/>
            <person name="Francis A."/>
            <person name="van der Lelie D."/>
            <person name="Woyke T."/>
        </authorList>
    </citation>
    <scope>NUCLEOTIDE SEQUENCE [LARGE SCALE GENOMIC DNA]</scope>
    <source>
        <strain evidence="9 10">BC1</strain>
    </source>
</reference>
<organism evidence="9 10">
    <name type="scientific">Clostridium pasteurianum BC1</name>
    <dbReference type="NCBI Taxonomy" id="86416"/>
    <lineage>
        <taxon>Bacteria</taxon>
        <taxon>Bacillati</taxon>
        <taxon>Bacillota</taxon>
        <taxon>Clostridia</taxon>
        <taxon>Eubacteriales</taxon>
        <taxon>Clostridiaceae</taxon>
        <taxon>Clostridium</taxon>
    </lineage>
</organism>
<dbReference type="RefSeq" id="WP_015616780.1">
    <property type="nucleotide sequence ID" value="NC_021182.1"/>
</dbReference>
<dbReference type="Gene3D" id="1.10.3720.10">
    <property type="entry name" value="MetI-like"/>
    <property type="match status" value="1"/>
</dbReference>
<dbReference type="SUPFAM" id="SSF161098">
    <property type="entry name" value="MetI-like"/>
    <property type="match status" value="1"/>
</dbReference>
<gene>
    <name evidence="9" type="ORF">Clopa_3718</name>
</gene>
<evidence type="ECO:0000313" key="9">
    <source>
        <dbReference type="EMBL" id="AGK98497.1"/>
    </source>
</evidence>
<comment type="subcellular location">
    <subcellularLocation>
        <location evidence="1 7">Cell membrane</location>
        <topology evidence="1 7">Multi-pass membrane protein</topology>
    </subcellularLocation>
</comment>
<feature type="transmembrane region" description="Helical" evidence="7">
    <location>
        <begin position="120"/>
        <end position="143"/>
    </location>
</feature>
<keyword evidence="4 7" id="KW-0812">Transmembrane</keyword>
<feature type="domain" description="ABC transmembrane type-1" evidence="8">
    <location>
        <begin position="83"/>
        <end position="264"/>
    </location>
</feature>
<dbReference type="HOGENOM" id="CLU_046113_1_4_9"/>
<dbReference type="PANTHER" id="PTHR30151">
    <property type="entry name" value="ALKANE SULFONATE ABC TRANSPORTER-RELATED, MEMBRANE SUBUNIT"/>
    <property type="match status" value="1"/>
</dbReference>
<keyword evidence="5 7" id="KW-1133">Transmembrane helix</keyword>
<protein>
    <submittedName>
        <fullName evidence="9">ABC-type nitrate/sulfonate/bicarbonate transport system, permease component</fullName>
    </submittedName>
</protein>
<evidence type="ECO:0000256" key="5">
    <source>
        <dbReference type="ARBA" id="ARBA00022989"/>
    </source>
</evidence>
<dbReference type="KEGG" id="cpas:Clopa_3718"/>
<evidence type="ECO:0000256" key="1">
    <source>
        <dbReference type="ARBA" id="ARBA00004651"/>
    </source>
</evidence>
<dbReference type="InterPro" id="IPR000515">
    <property type="entry name" value="MetI-like"/>
</dbReference>
<dbReference type="STRING" id="86416.Clopa_3718"/>
<evidence type="ECO:0000256" key="3">
    <source>
        <dbReference type="ARBA" id="ARBA00022475"/>
    </source>
</evidence>
<dbReference type="AlphaFoldDB" id="R4K5S9"/>
<dbReference type="PANTHER" id="PTHR30151:SF0">
    <property type="entry name" value="ABC TRANSPORTER PERMEASE PROTEIN MJ0413-RELATED"/>
    <property type="match status" value="1"/>
</dbReference>
<dbReference type="PROSITE" id="PS50928">
    <property type="entry name" value="ABC_TM1"/>
    <property type="match status" value="1"/>
</dbReference>
<feature type="transmembrane region" description="Helical" evidence="7">
    <location>
        <begin position="87"/>
        <end position="108"/>
    </location>
</feature>
<sequence>MSRGQNSINVSKYQLFSWNKKNARIGQNSINILKYLSLPVFIVVFWEIASLKGWVTPYTMPSPYKIVSTLVASVKDFSLFTNIGASFVRVFGGFAIAAIAAIIIGIFTALSKNFEIFTRLVIQILKPIPPIAWIPISILWFGIGETSKLFIIFMGAFFPIFINVVYGIKQIDNRYVEVSKVFEIPNVKFIRKIVIPGALPSIMSGLRIGLGNAWICVVAAEMIAATKGIGYMLMDGRQLSQPDEVILAMLLVGVIGKIMDDILGKIEHRMLYW</sequence>
<feature type="transmembrane region" description="Helical" evidence="7">
    <location>
        <begin position="32"/>
        <end position="55"/>
    </location>
</feature>
<keyword evidence="2 7" id="KW-0813">Transport</keyword>
<feature type="transmembrane region" description="Helical" evidence="7">
    <location>
        <begin position="149"/>
        <end position="168"/>
    </location>
</feature>
<dbReference type="FunFam" id="1.10.3720.10:FF:000003">
    <property type="entry name" value="Aliphatic sulfonate ABC transporter permease"/>
    <property type="match status" value="1"/>
</dbReference>
<evidence type="ECO:0000259" key="8">
    <source>
        <dbReference type="PROSITE" id="PS50928"/>
    </source>
</evidence>
<dbReference type="GO" id="GO:0005886">
    <property type="term" value="C:plasma membrane"/>
    <property type="evidence" value="ECO:0007669"/>
    <property type="project" value="UniProtKB-SubCell"/>
</dbReference>
<dbReference type="eggNOG" id="COG0600">
    <property type="taxonomic scope" value="Bacteria"/>
</dbReference>
<proteinExistence type="inferred from homology"/>
<dbReference type="EMBL" id="CP003261">
    <property type="protein sequence ID" value="AGK98497.1"/>
    <property type="molecule type" value="Genomic_DNA"/>
</dbReference>